<proteinExistence type="predicted"/>
<gene>
    <name evidence="1" type="ORF">HannXRQ_Chr03g0072831</name>
</gene>
<accession>A0A251V6G8</accession>
<dbReference type="EMBL" id="CM007892">
    <property type="protein sequence ID" value="OTG31197.1"/>
    <property type="molecule type" value="Genomic_DNA"/>
</dbReference>
<dbReference type="AlphaFoldDB" id="A0A251V6G8"/>
<sequence>MLGLRPTSYNLENHKIELTTSKNRCRSLEFDDYSFDFLKISSNSCGFCEVRVSPLLAPLCRSSRTPHTSCVWALII</sequence>
<dbReference type="Proteomes" id="UP000215914">
    <property type="component" value="Chromosome 3"/>
</dbReference>
<name>A0A251V6G8_HELAN</name>
<evidence type="ECO:0000313" key="1">
    <source>
        <dbReference type="EMBL" id="OTG31197.1"/>
    </source>
</evidence>
<reference evidence="2" key="1">
    <citation type="journal article" date="2017" name="Nature">
        <title>The sunflower genome provides insights into oil metabolism, flowering and Asterid evolution.</title>
        <authorList>
            <person name="Badouin H."/>
            <person name="Gouzy J."/>
            <person name="Grassa C.J."/>
            <person name="Murat F."/>
            <person name="Staton S.E."/>
            <person name="Cottret L."/>
            <person name="Lelandais-Briere C."/>
            <person name="Owens G.L."/>
            <person name="Carrere S."/>
            <person name="Mayjonade B."/>
            <person name="Legrand L."/>
            <person name="Gill N."/>
            <person name="Kane N.C."/>
            <person name="Bowers J.E."/>
            <person name="Hubner S."/>
            <person name="Bellec A."/>
            <person name="Berard A."/>
            <person name="Berges H."/>
            <person name="Blanchet N."/>
            <person name="Boniface M.C."/>
            <person name="Brunel D."/>
            <person name="Catrice O."/>
            <person name="Chaidir N."/>
            <person name="Claudel C."/>
            <person name="Donnadieu C."/>
            <person name="Faraut T."/>
            <person name="Fievet G."/>
            <person name="Helmstetter N."/>
            <person name="King M."/>
            <person name="Knapp S.J."/>
            <person name="Lai Z."/>
            <person name="Le Paslier M.C."/>
            <person name="Lippi Y."/>
            <person name="Lorenzon L."/>
            <person name="Mandel J.R."/>
            <person name="Marage G."/>
            <person name="Marchand G."/>
            <person name="Marquand E."/>
            <person name="Bret-Mestries E."/>
            <person name="Morien E."/>
            <person name="Nambeesan S."/>
            <person name="Nguyen T."/>
            <person name="Pegot-Espagnet P."/>
            <person name="Pouilly N."/>
            <person name="Raftis F."/>
            <person name="Sallet E."/>
            <person name="Schiex T."/>
            <person name="Thomas J."/>
            <person name="Vandecasteele C."/>
            <person name="Vares D."/>
            <person name="Vear F."/>
            <person name="Vautrin S."/>
            <person name="Crespi M."/>
            <person name="Mangin B."/>
            <person name="Burke J.M."/>
            <person name="Salse J."/>
            <person name="Munos S."/>
            <person name="Vincourt P."/>
            <person name="Rieseberg L.H."/>
            <person name="Langlade N.B."/>
        </authorList>
    </citation>
    <scope>NUCLEOTIDE SEQUENCE [LARGE SCALE GENOMIC DNA]</scope>
    <source>
        <strain evidence="2">cv. SF193</strain>
    </source>
</reference>
<protein>
    <submittedName>
        <fullName evidence="1">Uncharacterized protein</fullName>
    </submittedName>
</protein>
<evidence type="ECO:0000313" key="2">
    <source>
        <dbReference type="Proteomes" id="UP000215914"/>
    </source>
</evidence>
<organism evidence="1 2">
    <name type="scientific">Helianthus annuus</name>
    <name type="common">Common sunflower</name>
    <dbReference type="NCBI Taxonomy" id="4232"/>
    <lineage>
        <taxon>Eukaryota</taxon>
        <taxon>Viridiplantae</taxon>
        <taxon>Streptophyta</taxon>
        <taxon>Embryophyta</taxon>
        <taxon>Tracheophyta</taxon>
        <taxon>Spermatophyta</taxon>
        <taxon>Magnoliopsida</taxon>
        <taxon>eudicotyledons</taxon>
        <taxon>Gunneridae</taxon>
        <taxon>Pentapetalae</taxon>
        <taxon>asterids</taxon>
        <taxon>campanulids</taxon>
        <taxon>Asterales</taxon>
        <taxon>Asteraceae</taxon>
        <taxon>Asteroideae</taxon>
        <taxon>Heliantheae alliance</taxon>
        <taxon>Heliantheae</taxon>
        <taxon>Helianthus</taxon>
    </lineage>
</organism>
<keyword evidence="2" id="KW-1185">Reference proteome</keyword>
<dbReference type="InParanoid" id="A0A251V6G8"/>